<reference evidence="1 2" key="1">
    <citation type="submission" date="2018-12" db="EMBL/GenBank/DDBJ databases">
        <authorList>
            <person name="Yang E."/>
        </authorList>
    </citation>
    <scope>NUCLEOTIDE SEQUENCE [LARGE SCALE GENOMIC DNA]</scope>
    <source>
        <strain evidence="1 2">SOD</strain>
    </source>
</reference>
<proteinExistence type="predicted"/>
<evidence type="ECO:0000313" key="1">
    <source>
        <dbReference type="EMBL" id="RSZ56145.1"/>
    </source>
</evidence>
<keyword evidence="2" id="KW-1185">Reference proteome</keyword>
<sequence>MRGRAVIAALALRAAAPYAIALALAGASLYAAYAHGVGTTTRLYELRIGADALKHARDLMSWNARVEAAERRSVDDMAALAATYEKVRADEKAQHERHAAELLNGTLRLRKRLAYAGCGGAGIAQAGASAGSGDAAQGVGLQLADAQFLLRIASEADQVADQLRACQAVVRADRLAP</sequence>
<dbReference type="EMBL" id="RXLQ01000018">
    <property type="protein sequence ID" value="RSZ56145.1"/>
    <property type="molecule type" value="Genomic_DNA"/>
</dbReference>
<dbReference type="InterPro" id="IPR004929">
    <property type="entry name" value="I-spanin"/>
</dbReference>
<dbReference type="OrthoDB" id="8622087at2"/>
<name>A0A430HF52_9BURK</name>
<dbReference type="GO" id="GO:0044659">
    <property type="term" value="P:viral release from host cell by cytolysis"/>
    <property type="evidence" value="ECO:0007669"/>
    <property type="project" value="InterPro"/>
</dbReference>
<comment type="caution">
    <text evidence="1">The sequence shown here is derived from an EMBL/GenBank/DDBJ whole genome shotgun (WGS) entry which is preliminary data.</text>
</comment>
<protein>
    <recommendedName>
        <fullName evidence="3">Lysis protein</fullName>
    </recommendedName>
</protein>
<dbReference type="AlphaFoldDB" id="A0A430HF52"/>
<organism evidence="1 2">
    <name type="scientific">Massilia atriviolacea</name>
    <dbReference type="NCBI Taxonomy" id="2495579"/>
    <lineage>
        <taxon>Bacteria</taxon>
        <taxon>Pseudomonadati</taxon>
        <taxon>Pseudomonadota</taxon>
        <taxon>Betaproteobacteria</taxon>
        <taxon>Burkholderiales</taxon>
        <taxon>Oxalobacteraceae</taxon>
        <taxon>Telluria group</taxon>
        <taxon>Massilia</taxon>
    </lineage>
</organism>
<evidence type="ECO:0000313" key="2">
    <source>
        <dbReference type="Proteomes" id="UP000278085"/>
    </source>
</evidence>
<evidence type="ECO:0008006" key="3">
    <source>
        <dbReference type="Google" id="ProtNLM"/>
    </source>
</evidence>
<dbReference type="Proteomes" id="UP000278085">
    <property type="component" value="Unassembled WGS sequence"/>
</dbReference>
<dbReference type="RefSeq" id="WP_126076990.1">
    <property type="nucleotide sequence ID" value="NZ_CP051166.1"/>
</dbReference>
<dbReference type="Pfam" id="PF03245">
    <property type="entry name" value="Phage_lysis"/>
    <property type="match status" value="1"/>
</dbReference>
<gene>
    <name evidence="1" type="ORF">EJB06_26265</name>
</gene>
<accession>A0A430HF52</accession>